<sequence length="527" mass="59544">MRVTGTGHAGMRFETTGGSVLCDPWTNPTFFASWVPFPDNTQLDWAELGRCDYLYVSHLHRDHFDAENLSRNVSKDARVLLPDYPTDELEHELRDLGFRHFVRTRTSEPVELDGGLRIMITSLKGPGDGPIGDSALSLDDGTARVVNQNDAHPLDIPELLQFGAYDAHFTQFSGAIWWPMVYDLPKAAKREFARRKRIGQEDRAMRYIREVGAPNIFPTAGPPCFLDDELFRWNGLGYDGVEGESIFTDQWEFLGRMRELGHEGGHLLLPGTTAEIDGPVVRDLAHPMADDEVERIFVEKEDYLREFAERARPAIAAQKATWSAPQPDILRQLKEWIEPLMKRADHMCDGIGGVVRMDLTGMPDATPGVDADGVLALAFDFVGREIRTWDGEQARYRWTLPATLVQTNVDTGEVDWSNSLFLSVRFAATRVGQYNEYLYTFFKCLSEERMDYVENWYDAANDDGRDIELDGWKVQARCPHLSADLSKFGSVDGDVLTCTLHNWKFNLATGRCLTSAGHEIRAEKLAD</sequence>
<dbReference type="SUPFAM" id="SSF50022">
    <property type="entry name" value="ISP domain"/>
    <property type="match status" value="1"/>
</dbReference>
<name>A0ABT7M383_9PSEU</name>
<keyword evidence="4" id="KW-0411">Iron-sulfur</keyword>
<dbReference type="PANTHER" id="PTHR15032">
    <property type="entry name" value="N-ACYL-PHOSPHATIDYLETHANOLAMINE-HYDROLYZING PHOSPHOLIPASE D"/>
    <property type="match status" value="1"/>
</dbReference>
<dbReference type="Pfam" id="PF25451">
    <property type="entry name" value="SCP2_Rv3818"/>
    <property type="match status" value="1"/>
</dbReference>
<dbReference type="EMBL" id="JASVWF010000001">
    <property type="protein sequence ID" value="MDL5155120.1"/>
    <property type="molecule type" value="Genomic_DNA"/>
</dbReference>
<protein>
    <submittedName>
        <fullName evidence="6">Rieske 2Fe-2S domain-containing protein</fullName>
    </submittedName>
</protein>
<accession>A0ABT7M383</accession>
<gene>
    <name evidence="6" type="ORF">QRT03_04060</name>
</gene>
<comment type="caution">
    <text evidence="6">The sequence shown here is derived from an EMBL/GenBank/DDBJ whole genome shotgun (WGS) entry which is preliminary data.</text>
</comment>
<evidence type="ECO:0000256" key="4">
    <source>
        <dbReference type="ARBA" id="ARBA00023014"/>
    </source>
</evidence>
<evidence type="ECO:0000256" key="1">
    <source>
        <dbReference type="ARBA" id="ARBA00022714"/>
    </source>
</evidence>
<proteinExistence type="predicted"/>
<evidence type="ECO:0000313" key="6">
    <source>
        <dbReference type="EMBL" id="MDL5155120.1"/>
    </source>
</evidence>
<dbReference type="Proteomes" id="UP001231924">
    <property type="component" value="Unassembled WGS sequence"/>
</dbReference>
<organism evidence="6 7">
    <name type="scientific">Actinomycetospora termitidis</name>
    <dbReference type="NCBI Taxonomy" id="3053470"/>
    <lineage>
        <taxon>Bacteria</taxon>
        <taxon>Bacillati</taxon>
        <taxon>Actinomycetota</taxon>
        <taxon>Actinomycetes</taxon>
        <taxon>Pseudonocardiales</taxon>
        <taxon>Pseudonocardiaceae</taxon>
        <taxon>Actinomycetospora</taxon>
    </lineage>
</organism>
<keyword evidence="7" id="KW-1185">Reference proteome</keyword>
<evidence type="ECO:0000313" key="7">
    <source>
        <dbReference type="Proteomes" id="UP001231924"/>
    </source>
</evidence>
<keyword evidence="2" id="KW-0479">Metal-binding</keyword>
<dbReference type="InterPro" id="IPR036922">
    <property type="entry name" value="Rieske_2Fe-2S_sf"/>
</dbReference>
<dbReference type="PANTHER" id="PTHR15032:SF4">
    <property type="entry name" value="N-ACYL-PHOSPHATIDYLETHANOLAMINE-HYDROLYZING PHOSPHOLIPASE D"/>
    <property type="match status" value="1"/>
</dbReference>
<dbReference type="SUPFAM" id="SSF56281">
    <property type="entry name" value="Metallo-hydrolase/oxidoreductase"/>
    <property type="match status" value="1"/>
</dbReference>
<dbReference type="Gene3D" id="2.102.10.10">
    <property type="entry name" value="Rieske [2Fe-2S] iron-sulphur domain"/>
    <property type="match status" value="1"/>
</dbReference>
<dbReference type="Gene3D" id="3.60.15.10">
    <property type="entry name" value="Ribonuclease Z/Hydroxyacylglutathione hydrolase-like"/>
    <property type="match status" value="1"/>
</dbReference>
<dbReference type="Pfam" id="PF00355">
    <property type="entry name" value="Rieske"/>
    <property type="match status" value="1"/>
</dbReference>
<keyword evidence="3" id="KW-0408">Iron</keyword>
<evidence type="ECO:0000256" key="2">
    <source>
        <dbReference type="ARBA" id="ARBA00022723"/>
    </source>
</evidence>
<feature type="domain" description="Rieske" evidence="5">
    <location>
        <begin position="474"/>
        <end position="527"/>
    </location>
</feature>
<evidence type="ECO:0000256" key="3">
    <source>
        <dbReference type="ARBA" id="ARBA00023004"/>
    </source>
</evidence>
<dbReference type="PROSITE" id="PS51296">
    <property type="entry name" value="RIESKE"/>
    <property type="match status" value="1"/>
</dbReference>
<dbReference type="InterPro" id="IPR057330">
    <property type="entry name" value="SCP2_Rv3818"/>
</dbReference>
<reference evidence="6 7" key="1">
    <citation type="submission" date="2023-06" db="EMBL/GenBank/DDBJ databases">
        <title>Actinomycetospora Odt1-22.</title>
        <authorList>
            <person name="Supong K."/>
        </authorList>
    </citation>
    <scope>NUCLEOTIDE SEQUENCE [LARGE SCALE GENOMIC DNA]</scope>
    <source>
        <strain evidence="6 7">Odt1-22</strain>
    </source>
</reference>
<keyword evidence="1" id="KW-0001">2Fe-2S</keyword>
<dbReference type="InterPro" id="IPR017941">
    <property type="entry name" value="Rieske_2Fe-2S"/>
</dbReference>
<dbReference type="InterPro" id="IPR036866">
    <property type="entry name" value="RibonucZ/Hydroxyglut_hydro"/>
</dbReference>
<evidence type="ECO:0000259" key="5">
    <source>
        <dbReference type="PROSITE" id="PS51296"/>
    </source>
</evidence>
<dbReference type="RefSeq" id="WP_286051223.1">
    <property type="nucleotide sequence ID" value="NZ_JASVWF010000001.1"/>
</dbReference>